<evidence type="ECO:0000313" key="1">
    <source>
        <dbReference type="EMBL" id="KAF2833224.1"/>
    </source>
</evidence>
<sequence length="85" mass="9546">MVCTLLVLVSRQAYPYTPDRVALVVLVPSQSIRFHVRPYTRSCKGCLWLRHHILLLSWQRAAGELGSVSFSGARWGSSEGEMQDA</sequence>
<dbReference type="AlphaFoldDB" id="A0A6A7AJT7"/>
<keyword evidence="2" id="KW-1185">Reference proteome</keyword>
<dbReference type="EMBL" id="MU006216">
    <property type="protein sequence ID" value="KAF2833224.1"/>
    <property type="molecule type" value="Genomic_DNA"/>
</dbReference>
<organism evidence="1 2">
    <name type="scientific">Ophiobolus disseminans</name>
    <dbReference type="NCBI Taxonomy" id="1469910"/>
    <lineage>
        <taxon>Eukaryota</taxon>
        <taxon>Fungi</taxon>
        <taxon>Dikarya</taxon>
        <taxon>Ascomycota</taxon>
        <taxon>Pezizomycotina</taxon>
        <taxon>Dothideomycetes</taxon>
        <taxon>Pleosporomycetidae</taxon>
        <taxon>Pleosporales</taxon>
        <taxon>Pleosporineae</taxon>
        <taxon>Phaeosphaeriaceae</taxon>
        <taxon>Ophiobolus</taxon>
    </lineage>
</organism>
<evidence type="ECO:0000313" key="2">
    <source>
        <dbReference type="Proteomes" id="UP000799424"/>
    </source>
</evidence>
<accession>A0A6A7AJT7</accession>
<gene>
    <name evidence="1" type="ORF">CC86DRAFT_6755</name>
</gene>
<name>A0A6A7AJT7_9PLEO</name>
<protein>
    <submittedName>
        <fullName evidence="1">Uncharacterized protein</fullName>
    </submittedName>
</protein>
<reference evidence="1" key="1">
    <citation type="journal article" date="2020" name="Stud. Mycol.">
        <title>101 Dothideomycetes genomes: a test case for predicting lifestyles and emergence of pathogens.</title>
        <authorList>
            <person name="Haridas S."/>
            <person name="Albert R."/>
            <person name="Binder M."/>
            <person name="Bloem J."/>
            <person name="Labutti K."/>
            <person name="Salamov A."/>
            <person name="Andreopoulos B."/>
            <person name="Baker S."/>
            <person name="Barry K."/>
            <person name="Bills G."/>
            <person name="Bluhm B."/>
            <person name="Cannon C."/>
            <person name="Castanera R."/>
            <person name="Culley D."/>
            <person name="Daum C."/>
            <person name="Ezra D."/>
            <person name="Gonzalez J."/>
            <person name="Henrissat B."/>
            <person name="Kuo A."/>
            <person name="Liang C."/>
            <person name="Lipzen A."/>
            <person name="Lutzoni F."/>
            <person name="Magnuson J."/>
            <person name="Mondo S."/>
            <person name="Nolan M."/>
            <person name="Ohm R."/>
            <person name="Pangilinan J."/>
            <person name="Park H.-J."/>
            <person name="Ramirez L."/>
            <person name="Alfaro M."/>
            <person name="Sun H."/>
            <person name="Tritt A."/>
            <person name="Yoshinaga Y."/>
            <person name="Zwiers L.-H."/>
            <person name="Turgeon B."/>
            <person name="Goodwin S."/>
            <person name="Spatafora J."/>
            <person name="Crous P."/>
            <person name="Grigoriev I."/>
        </authorList>
    </citation>
    <scope>NUCLEOTIDE SEQUENCE</scope>
    <source>
        <strain evidence="1">CBS 113818</strain>
    </source>
</reference>
<dbReference type="Proteomes" id="UP000799424">
    <property type="component" value="Unassembled WGS sequence"/>
</dbReference>
<proteinExistence type="predicted"/>